<proteinExistence type="inferred from homology"/>
<sequence>MRRSFNVLFLFSVFGISFLEAQNPIIQTAYTADPAPMVHDGKVYLYTSHDEDNSTWFTMDDWRLYTTEDMVNWTDHGAVLEYKDFDWALKNAWAPAAIERHGKFYLYVPITDRNNQNGIGVAVANSPYGPFIDPLGKPLVSESNADIDPAVFIDDDGQAYMFWGNPVCYFVKLNEDMISTEGEIKQIPHSIEAFGKREGENDERRPTTYEEGPWVYKNNDRYYLFFAAGPIPEHIGYSTSKSINGPWTYQGKLMPTEGGSFTNHPGIIDYKDKTYFFYHDAGLPGGSGFNRSVCVQELKFNDDGTIEQMNMTSGIKDALKEMSPYRKTEAETIAWSEGFKAKSNEVVGNFVTAMKDGAYIQVKAVDFGDISPSSITARIGSVHNNNVSMEVRADAKDGKLLATLNVPITGGDDRWKLVKAEVEEITGVHDLYFIVKGKATTQLMYFDYWMFKR</sequence>
<comment type="caution">
    <text evidence="12">The sequence shown here is derived from an EMBL/GenBank/DDBJ whole genome shotgun (WGS) entry which is preliminary data.</text>
</comment>
<feature type="domain" description="CBM6" evidence="11">
    <location>
        <begin position="326"/>
        <end position="452"/>
    </location>
</feature>
<keyword evidence="6 9" id="KW-0326">Glycosidase</keyword>
<evidence type="ECO:0000256" key="9">
    <source>
        <dbReference type="RuleBase" id="RU361187"/>
    </source>
</evidence>
<reference evidence="12 13" key="1">
    <citation type="submission" date="2013-04" db="EMBL/GenBank/DDBJ databases">
        <title>Zunongwangia sp. 22II14-10F7 Genome Sequencing.</title>
        <authorList>
            <person name="Lai Q."/>
            <person name="Shao Z."/>
        </authorList>
    </citation>
    <scope>NUCLEOTIDE SEQUENCE [LARGE SCALE GENOMIC DNA]</scope>
    <source>
        <strain evidence="12 13">22II14-10F7</strain>
    </source>
</reference>
<evidence type="ECO:0000313" key="13">
    <source>
        <dbReference type="Proteomes" id="UP000192746"/>
    </source>
</evidence>
<feature type="chain" id="PRO_5013322220" evidence="10">
    <location>
        <begin position="22"/>
        <end position="453"/>
    </location>
</feature>
<dbReference type="InterPro" id="IPR005084">
    <property type="entry name" value="CBM6"/>
</dbReference>
<keyword evidence="13" id="KW-1185">Reference proteome</keyword>
<feature type="signal peptide" evidence="10">
    <location>
        <begin position="1"/>
        <end position="21"/>
    </location>
</feature>
<dbReference type="CDD" id="cd04084">
    <property type="entry name" value="CBM6_xylanase-like"/>
    <property type="match status" value="1"/>
</dbReference>
<organism evidence="12 13">
    <name type="scientific">Zunongwangia atlantica 22II14-10F7</name>
    <dbReference type="NCBI Taxonomy" id="1185767"/>
    <lineage>
        <taxon>Bacteria</taxon>
        <taxon>Pseudomonadati</taxon>
        <taxon>Bacteroidota</taxon>
        <taxon>Flavobacteriia</taxon>
        <taxon>Flavobacteriales</taxon>
        <taxon>Flavobacteriaceae</taxon>
        <taxon>Zunongwangia</taxon>
    </lineage>
</organism>
<dbReference type="Pfam" id="PF04616">
    <property type="entry name" value="Glyco_hydro_43"/>
    <property type="match status" value="1"/>
</dbReference>
<keyword evidence="4 9" id="KW-0378">Hydrolase</keyword>
<dbReference type="STRING" id="1185767.IIF7_18589"/>
<dbReference type="PANTHER" id="PTHR43772:SF2">
    <property type="entry name" value="PUTATIVE (AFU_ORTHOLOGUE AFUA_2G04480)-RELATED"/>
    <property type="match status" value="1"/>
</dbReference>
<dbReference type="Gene3D" id="2.60.120.260">
    <property type="entry name" value="Galactose-binding domain-like"/>
    <property type="match status" value="1"/>
</dbReference>
<evidence type="ECO:0000256" key="6">
    <source>
        <dbReference type="ARBA" id="ARBA00023295"/>
    </source>
</evidence>
<name>A0A1Y1SYR1_9FLAO</name>
<dbReference type="Gene3D" id="2.115.10.20">
    <property type="entry name" value="Glycosyl hydrolase domain, family 43"/>
    <property type="match status" value="1"/>
</dbReference>
<protein>
    <submittedName>
        <fullName evidence="12">Glycosyl hydrolase</fullName>
    </submittedName>
</protein>
<dbReference type="Pfam" id="PF03422">
    <property type="entry name" value="CBM_6"/>
    <property type="match status" value="1"/>
</dbReference>
<feature type="active site" description="Proton acceptor" evidence="7">
    <location>
        <position position="52"/>
    </location>
</feature>
<dbReference type="InterPro" id="IPR023296">
    <property type="entry name" value="Glyco_hydro_beta-prop_sf"/>
</dbReference>
<evidence type="ECO:0000256" key="7">
    <source>
        <dbReference type="PIRSR" id="PIRSR606710-1"/>
    </source>
</evidence>
<dbReference type="PANTHER" id="PTHR43772">
    <property type="entry name" value="ENDO-1,4-BETA-XYLANASE"/>
    <property type="match status" value="1"/>
</dbReference>
<feature type="site" description="Important for catalytic activity, responsible for pKa modulation of the active site Glu and correct orientation of both the proton donor and substrate" evidence="8">
    <location>
        <position position="148"/>
    </location>
</feature>
<dbReference type="Proteomes" id="UP000192746">
    <property type="component" value="Unassembled WGS sequence"/>
</dbReference>
<dbReference type="CDD" id="cd18618">
    <property type="entry name" value="GH43_Xsa43E-like"/>
    <property type="match status" value="1"/>
</dbReference>
<evidence type="ECO:0000256" key="1">
    <source>
        <dbReference type="ARBA" id="ARBA00009865"/>
    </source>
</evidence>
<evidence type="ECO:0000256" key="5">
    <source>
        <dbReference type="ARBA" id="ARBA00023277"/>
    </source>
</evidence>
<dbReference type="GO" id="GO:0004553">
    <property type="term" value="F:hydrolase activity, hydrolyzing O-glycosyl compounds"/>
    <property type="evidence" value="ECO:0007669"/>
    <property type="project" value="InterPro"/>
</dbReference>
<evidence type="ECO:0000256" key="4">
    <source>
        <dbReference type="ARBA" id="ARBA00022801"/>
    </source>
</evidence>
<keyword evidence="2" id="KW-0858">Xylan degradation</keyword>
<dbReference type="InterPro" id="IPR006584">
    <property type="entry name" value="Cellulose-bd_IV"/>
</dbReference>
<dbReference type="OrthoDB" id="9763933at2"/>
<dbReference type="SUPFAM" id="SSF75005">
    <property type="entry name" value="Arabinanase/levansucrase/invertase"/>
    <property type="match status" value="1"/>
</dbReference>
<accession>A0A1Y1SYR1</accession>
<feature type="active site" description="Proton donor" evidence="7">
    <location>
        <position position="211"/>
    </location>
</feature>
<gene>
    <name evidence="12" type="ORF">IIF7_18589</name>
</gene>
<keyword evidence="5" id="KW-0119">Carbohydrate metabolism</keyword>
<evidence type="ECO:0000256" key="2">
    <source>
        <dbReference type="ARBA" id="ARBA00022651"/>
    </source>
</evidence>
<dbReference type="AlphaFoldDB" id="A0A1Y1SYR1"/>
<dbReference type="InterPro" id="IPR008979">
    <property type="entry name" value="Galactose-bd-like_sf"/>
</dbReference>
<evidence type="ECO:0000256" key="8">
    <source>
        <dbReference type="PIRSR" id="PIRSR606710-2"/>
    </source>
</evidence>
<dbReference type="EMBL" id="ARYN01000022">
    <property type="protein sequence ID" value="ORL43906.1"/>
    <property type="molecule type" value="Genomic_DNA"/>
</dbReference>
<dbReference type="RefSeq" id="WP_084843185.1">
    <property type="nucleotide sequence ID" value="NZ_ARYN01000022.1"/>
</dbReference>
<dbReference type="PROSITE" id="PS51175">
    <property type="entry name" value="CBM6"/>
    <property type="match status" value="1"/>
</dbReference>
<dbReference type="InterPro" id="IPR006710">
    <property type="entry name" value="Glyco_hydro_43"/>
</dbReference>
<dbReference type="GO" id="GO:0045493">
    <property type="term" value="P:xylan catabolic process"/>
    <property type="evidence" value="ECO:0007669"/>
    <property type="project" value="UniProtKB-KW"/>
</dbReference>
<comment type="similarity">
    <text evidence="1 9">Belongs to the glycosyl hydrolase 43 family.</text>
</comment>
<evidence type="ECO:0000256" key="3">
    <source>
        <dbReference type="ARBA" id="ARBA00022729"/>
    </source>
</evidence>
<keyword evidence="2" id="KW-0624">Polysaccharide degradation</keyword>
<evidence type="ECO:0000256" key="10">
    <source>
        <dbReference type="SAM" id="SignalP"/>
    </source>
</evidence>
<dbReference type="InterPro" id="IPR052176">
    <property type="entry name" value="Glycosyl_Hydrlase_43_Enz"/>
</dbReference>
<evidence type="ECO:0000259" key="11">
    <source>
        <dbReference type="PROSITE" id="PS51175"/>
    </source>
</evidence>
<dbReference type="SMART" id="SM00606">
    <property type="entry name" value="CBD_IV"/>
    <property type="match status" value="1"/>
</dbReference>
<evidence type="ECO:0000313" key="12">
    <source>
        <dbReference type="EMBL" id="ORL43906.1"/>
    </source>
</evidence>
<dbReference type="GO" id="GO:0030246">
    <property type="term" value="F:carbohydrate binding"/>
    <property type="evidence" value="ECO:0007669"/>
    <property type="project" value="InterPro"/>
</dbReference>
<dbReference type="SUPFAM" id="SSF49785">
    <property type="entry name" value="Galactose-binding domain-like"/>
    <property type="match status" value="1"/>
</dbReference>
<keyword evidence="3 10" id="KW-0732">Signal</keyword>